<proteinExistence type="predicted"/>
<dbReference type="GO" id="GO:0003677">
    <property type="term" value="F:DNA binding"/>
    <property type="evidence" value="ECO:0007669"/>
    <property type="project" value="UniProtKB-KW"/>
</dbReference>
<dbReference type="GO" id="GO:0003700">
    <property type="term" value="F:DNA-binding transcription factor activity"/>
    <property type="evidence" value="ECO:0007669"/>
    <property type="project" value="InterPro"/>
</dbReference>
<dbReference type="InterPro" id="IPR036390">
    <property type="entry name" value="WH_DNA-bd_sf"/>
</dbReference>
<dbReference type="EMBL" id="JACGWT010000001">
    <property type="protein sequence ID" value="MBA8792941.1"/>
    <property type="molecule type" value="Genomic_DNA"/>
</dbReference>
<feature type="domain" description="HTH arsR-type" evidence="1">
    <location>
        <begin position="1"/>
        <end position="93"/>
    </location>
</feature>
<keyword evidence="3" id="KW-1185">Reference proteome</keyword>
<dbReference type="PANTHER" id="PTHR38600:SF2">
    <property type="entry name" value="SLL0088 PROTEIN"/>
    <property type="match status" value="1"/>
</dbReference>
<protein>
    <submittedName>
        <fullName evidence="2">DNA-binding transcriptional ArsR family regulator</fullName>
    </submittedName>
</protein>
<accession>A0A7W3IPM9</accession>
<organism evidence="2 3">
    <name type="scientific">Microlunatus kandeliicorticis</name>
    <dbReference type="NCBI Taxonomy" id="1759536"/>
    <lineage>
        <taxon>Bacteria</taxon>
        <taxon>Bacillati</taxon>
        <taxon>Actinomycetota</taxon>
        <taxon>Actinomycetes</taxon>
        <taxon>Propionibacteriales</taxon>
        <taxon>Propionibacteriaceae</taxon>
        <taxon>Microlunatus</taxon>
    </lineage>
</organism>
<dbReference type="NCBIfam" id="NF033788">
    <property type="entry name" value="HTH_metalloreg"/>
    <property type="match status" value="1"/>
</dbReference>
<evidence type="ECO:0000313" key="2">
    <source>
        <dbReference type="EMBL" id="MBA8792941.1"/>
    </source>
</evidence>
<gene>
    <name evidence="2" type="ORF">FHX74_000535</name>
</gene>
<sequence length="111" mass="12566">MQTPTMLARVFAALGDPTRVELVTRLATGDASVTQLAEPLPMTQQAVSRHLRVLEDAGLVSRGRQAQARPAHLEVERLEEVLAWVGDRRREWLDRHERLAGHLAEIQEEQR</sequence>
<dbReference type="CDD" id="cd00090">
    <property type="entry name" value="HTH_ARSR"/>
    <property type="match status" value="1"/>
</dbReference>
<evidence type="ECO:0000259" key="1">
    <source>
        <dbReference type="PROSITE" id="PS50987"/>
    </source>
</evidence>
<keyword evidence="2" id="KW-0238">DNA-binding</keyword>
<dbReference type="InterPro" id="IPR001845">
    <property type="entry name" value="HTH_ArsR_DNA-bd_dom"/>
</dbReference>
<dbReference type="PROSITE" id="PS50987">
    <property type="entry name" value="HTH_ARSR_2"/>
    <property type="match status" value="1"/>
</dbReference>
<name>A0A7W3IPM9_9ACTN</name>
<dbReference type="PANTHER" id="PTHR38600">
    <property type="entry name" value="TRANSCRIPTIONAL REGULATORY PROTEIN"/>
    <property type="match status" value="1"/>
</dbReference>
<dbReference type="PRINTS" id="PR00778">
    <property type="entry name" value="HTHARSR"/>
</dbReference>
<dbReference type="Pfam" id="PF01022">
    <property type="entry name" value="HTH_5"/>
    <property type="match status" value="1"/>
</dbReference>
<dbReference type="AlphaFoldDB" id="A0A7W3IPM9"/>
<dbReference type="Gene3D" id="1.10.10.10">
    <property type="entry name" value="Winged helix-like DNA-binding domain superfamily/Winged helix DNA-binding domain"/>
    <property type="match status" value="1"/>
</dbReference>
<dbReference type="Proteomes" id="UP000523079">
    <property type="component" value="Unassembled WGS sequence"/>
</dbReference>
<dbReference type="InterPro" id="IPR036388">
    <property type="entry name" value="WH-like_DNA-bd_sf"/>
</dbReference>
<comment type="caution">
    <text evidence="2">The sequence shown here is derived from an EMBL/GenBank/DDBJ whole genome shotgun (WGS) entry which is preliminary data.</text>
</comment>
<evidence type="ECO:0000313" key="3">
    <source>
        <dbReference type="Proteomes" id="UP000523079"/>
    </source>
</evidence>
<dbReference type="RefSeq" id="WP_328823580.1">
    <property type="nucleotide sequence ID" value="NZ_JACGWT010000001.1"/>
</dbReference>
<dbReference type="SMART" id="SM00418">
    <property type="entry name" value="HTH_ARSR"/>
    <property type="match status" value="1"/>
</dbReference>
<dbReference type="SUPFAM" id="SSF46785">
    <property type="entry name" value="Winged helix' DNA-binding domain"/>
    <property type="match status" value="1"/>
</dbReference>
<dbReference type="InterPro" id="IPR011991">
    <property type="entry name" value="ArsR-like_HTH"/>
</dbReference>
<reference evidence="2 3" key="1">
    <citation type="submission" date="2020-07" db="EMBL/GenBank/DDBJ databases">
        <title>Sequencing the genomes of 1000 actinobacteria strains.</title>
        <authorList>
            <person name="Klenk H.-P."/>
        </authorList>
    </citation>
    <scope>NUCLEOTIDE SEQUENCE [LARGE SCALE GENOMIC DNA]</scope>
    <source>
        <strain evidence="2 3">DSM 100723</strain>
    </source>
</reference>